<accession>A0A382I8E1</accession>
<evidence type="ECO:0000256" key="1">
    <source>
        <dbReference type="ARBA" id="ARBA00007983"/>
    </source>
</evidence>
<dbReference type="Gene3D" id="3.10.450.40">
    <property type="match status" value="2"/>
</dbReference>
<dbReference type="GO" id="GO:0008131">
    <property type="term" value="F:primary methylamine oxidase activity"/>
    <property type="evidence" value="ECO:0007669"/>
    <property type="project" value="InterPro"/>
</dbReference>
<dbReference type="InterPro" id="IPR015798">
    <property type="entry name" value="Cu_amine_oxidase_C"/>
</dbReference>
<evidence type="ECO:0000259" key="8">
    <source>
        <dbReference type="Pfam" id="PF02728"/>
    </source>
</evidence>
<evidence type="ECO:0000256" key="3">
    <source>
        <dbReference type="ARBA" id="ARBA00022772"/>
    </source>
</evidence>
<dbReference type="Pfam" id="PF01179">
    <property type="entry name" value="Cu_amine_oxid"/>
    <property type="match status" value="1"/>
</dbReference>
<name>A0A382I8E1_9ZZZZ</name>
<evidence type="ECO:0000313" key="9">
    <source>
        <dbReference type="EMBL" id="SVB94981.1"/>
    </source>
</evidence>
<reference evidence="9" key="1">
    <citation type="submission" date="2018-05" db="EMBL/GenBank/DDBJ databases">
        <authorList>
            <person name="Lanie J.A."/>
            <person name="Ng W.-L."/>
            <person name="Kazmierczak K.M."/>
            <person name="Andrzejewski T.M."/>
            <person name="Davidsen T.M."/>
            <person name="Wayne K.J."/>
            <person name="Tettelin H."/>
            <person name="Glass J.I."/>
            <person name="Rusch D."/>
            <person name="Podicherti R."/>
            <person name="Tsui H.-C.T."/>
            <person name="Winkler M.E."/>
        </authorList>
    </citation>
    <scope>NUCLEOTIDE SEQUENCE</scope>
</reference>
<evidence type="ECO:0008006" key="10">
    <source>
        <dbReference type="Google" id="ProtNLM"/>
    </source>
</evidence>
<dbReference type="GO" id="GO:0048038">
    <property type="term" value="F:quinone binding"/>
    <property type="evidence" value="ECO:0007669"/>
    <property type="project" value="InterPro"/>
</dbReference>
<dbReference type="SUPFAM" id="SSF54416">
    <property type="entry name" value="Amine oxidase N-terminal region"/>
    <property type="match status" value="2"/>
</dbReference>
<protein>
    <recommendedName>
        <fullName evidence="10">Amine oxidase</fullName>
    </recommendedName>
</protein>
<dbReference type="InterPro" id="IPR015800">
    <property type="entry name" value="Cu_amine_oxidase_N2"/>
</dbReference>
<dbReference type="Pfam" id="PF02728">
    <property type="entry name" value="Cu_amine_oxidN3"/>
    <property type="match status" value="1"/>
</dbReference>
<dbReference type="Pfam" id="PF02727">
    <property type="entry name" value="Cu_amine_oxidN2"/>
    <property type="match status" value="1"/>
</dbReference>
<evidence type="ECO:0000259" key="7">
    <source>
        <dbReference type="Pfam" id="PF02727"/>
    </source>
</evidence>
<dbReference type="EMBL" id="UINC01065381">
    <property type="protein sequence ID" value="SVB94981.1"/>
    <property type="molecule type" value="Genomic_DNA"/>
</dbReference>
<dbReference type="InterPro" id="IPR036460">
    <property type="entry name" value="Cu_amine_oxidase_C_sf"/>
</dbReference>
<dbReference type="PANTHER" id="PTHR10638">
    <property type="entry name" value="COPPER AMINE OXIDASE"/>
    <property type="match status" value="1"/>
</dbReference>
<feature type="domain" description="Copper amine oxidase N3-terminal" evidence="8">
    <location>
        <begin position="108"/>
        <end position="206"/>
    </location>
</feature>
<dbReference type="InterPro" id="IPR016182">
    <property type="entry name" value="Cu_amine_oxidase_N-reg"/>
</dbReference>
<feature type="domain" description="Copper amine oxidase catalytic" evidence="6">
    <location>
        <begin position="228"/>
        <end position="420"/>
    </location>
</feature>
<dbReference type="InterPro" id="IPR015802">
    <property type="entry name" value="Cu_amine_oxidase_N3"/>
</dbReference>
<sequence length="422" mass="48979">MDKTTNQIHPDNSIQHPLNPLTPEELNLVVDITKQECHLDERVLFETVCLLEPEKNIVQNYQSGDKIHRKAFVAVLDRNSKKTYEGIISLNENRLISWNHIINVQPRFMNEELEEVVDLLKSHPDYINALKKRDIIDLNKVFIDLFAQGNFGTEEENTKRLMRPHSYYVESRGDNSRVRPIEGLSAVIDLNAMKILRIEDLGIRPIPSDKGNYAAKLQEKLRDQLSELNINQPNGPGFKIKGQLVNWENWSFRVGFTPREGMILHRINYRDGNTDRPIIYRASLAELVVPYAETDNDHFRNHSFDLGENVFGRCVNSLTLGCDCLGEIRYMDVYMVNGRGKTVTYKNAICIHEEDYGILWKHTDQFTNKSEVRRSRRIVVSSFYTVGNYDYGIYWYFYLDGTIEFETKLTGILYCGAIEDNK</sequence>
<evidence type="ECO:0000256" key="2">
    <source>
        <dbReference type="ARBA" id="ARBA00022723"/>
    </source>
</evidence>
<keyword evidence="4" id="KW-0560">Oxidoreductase</keyword>
<dbReference type="SUPFAM" id="SSF49998">
    <property type="entry name" value="Amine oxidase catalytic domain"/>
    <property type="match status" value="1"/>
</dbReference>
<dbReference type="InterPro" id="IPR049948">
    <property type="entry name" value="Cu_Am_ox_TPQ-bd"/>
</dbReference>
<dbReference type="InterPro" id="IPR000269">
    <property type="entry name" value="Cu_amine_oxidase"/>
</dbReference>
<evidence type="ECO:0000256" key="4">
    <source>
        <dbReference type="ARBA" id="ARBA00023002"/>
    </source>
</evidence>
<organism evidence="9">
    <name type="scientific">marine metagenome</name>
    <dbReference type="NCBI Taxonomy" id="408172"/>
    <lineage>
        <taxon>unclassified sequences</taxon>
        <taxon>metagenomes</taxon>
        <taxon>ecological metagenomes</taxon>
    </lineage>
</organism>
<gene>
    <name evidence="9" type="ORF">METZ01_LOCUS247835</name>
</gene>
<keyword evidence="3" id="KW-0801">TPQ</keyword>
<dbReference type="PROSITE" id="PS01164">
    <property type="entry name" value="COPPER_AMINE_OXID_1"/>
    <property type="match status" value="1"/>
</dbReference>
<dbReference type="Gene3D" id="2.70.98.20">
    <property type="entry name" value="Copper amine oxidase, catalytic domain"/>
    <property type="match status" value="1"/>
</dbReference>
<dbReference type="AlphaFoldDB" id="A0A382I8E1"/>
<dbReference type="GO" id="GO:0009308">
    <property type="term" value="P:amine metabolic process"/>
    <property type="evidence" value="ECO:0007669"/>
    <property type="project" value="InterPro"/>
</dbReference>
<feature type="non-terminal residue" evidence="9">
    <location>
        <position position="422"/>
    </location>
</feature>
<proteinExistence type="inferred from homology"/>
<evidence type="ECO:0000259" key="6">
    <source>
        <dbReference type="Pfam" id="PF01179"/>
    </source>
</evidence>
<keyword evidence="5" id="KW-0186">Copper</keyword>
<comment type="similarity">
    <text evidence="1">Belongs to the copper/topaquinone oxidase family.</text>
</comment>
<feature type="domain" description="Copper amine oxidase N2-terminal" evidence="7">
    <location>
        <begin position="16"/>
        <end position="100"/>
    </location>
</feature>
<evidence type="ECO:0000256" key="5">
    <source>
        <dbReference type="ARBA" id="ARBA00023008"/>
    </source>
</evidence>
<dbReference type="GO" id="GO:0005507">
    <property type="term" value="F:copper ion binding"/>
    <property type="evidence" value="ECO:0007669"/>
    <property type="project" value="InterPro"/>
</dbReference>
<keyword evidence="2" id="KW-0479">Metal-binding</keyword>